<gene>
    <name evidence="1" type="ORF">JFL75_11950</name>
</gene>
<reference evidence="1" key="1">
    <citation type="submission" date="2021-01" db="EMBL/GenBank/DDBJ databases">
        <title>Description of Breznakiella homolactica.</title>
        <authorList>
            <person name="Song Y."/>
            <person name="Brune A."/>
        </authorList>
    </citation>
    <scope>NUCLEOTIDE SEQUENCE</scope>
    <source>
        <strain evidence="1">RmG30</strain>
    </source>
</reference>
<dbReference type="EMBL" id="CP067089">
    <property type="protein sequence ID" value="QQO07658.1"/>
    <property type="molecule type" value="Genomic_DNA"/>
</dbReference>
<accession>A0A7T7XK12</accession>
<evidence type="ECO:0000313" key="2">
    <source>
        <dbReference type="Proteomes" id="UP000595917"/>
    </source>
</evidence>
<evidence type="ECO:0000313" key="1">
    <source>
        <dbReference type="EMBL" id="QQO07658.1"/>
    </source>
</evidence>
<dbReference type="KEGG" id="bhc:JFL75_11950"/>
<name>A0A7T7XK12_9SPIR</name>
<keyword evidence="2" id="KW-1185">Reference proteome</keyword>
<dbReference type="RefSeq" id="WP_215624964.1">
    <property type="nucleotide sequence ID" value="NZ_CP067089.2"/>
</dbReference>
<protein>
    <submittedName>
        <fullName evidence="1">Uncharacterized protein</fullName>
    </submittedName>
</protein>
<dbReference type="AlphaFoldDB" id="A0A7T7XK12"/>
<dbReference type="Proteomes" id="UP000595917">
    <property type="component" value="Chromosome"/>
</dbReference>
<sequence length="439" mass="52160">MEYDYSLEEQKEKIAISKTKDYFEEVYLSYQHKNYRSCIVMLWSVIVCDIIYKLQELESLYNDLNAKEILIEYNKQYSDKSKSSEWEKKLVENVFNKTLLIDFGTMETIKHIQQYRHISAHPVLETNYELYVPNKDLCRGLIISALNGILIKPAFFTKKIFDDFLADISINKQVLISQEQISKYLEAKYLKYLDKTVLLSFVKSLWKLVFKVDNDECNENRSINRRVLDILVAKNINEIEFDIKKEQKYYSENISVNNAKITSSLYLFLFQFPSLYKLLREDAQVLIKGKREAYAHTLLTARFLYDSWDDFEKELMQSISDIKTLTKIDDVLDFDMEKIREIYCRNKVENILYKVFIERLSISSNFNSADSNFTKYIEPYIAEMNLDILLLLIEGIEKNNQVYSRGRAKHDHKQIKDRIIELKPDQNFDNYECFNIAFS</sequence>
<proteinExistence type="predicted"/>
<organism evidence="1 2">
    <name type="scientific">Breznakiella homolactica</name>
    <dbReference type="NCBI Taxonomy" id="2798577"/>
    <lineage>
        <taxon>Bacteria</taxon>
        <taxon>Pseudomonadati</taxon>
        <taxon>Spirochaetota</taxon>
        <taxon>Spirochaetia</taxon>
        <taxon>Spirochaetales</taxon>
        <taxon>Breznakiellaceae</taxon>
        <taxon>Breznakiella</taxon>
    </lineage>
</organism>